<keyword evidence="4" id="KW-0489">Methyltransferase</keyword>
<comment type="catalytic activity">
    <reaction evidence="12">
        <text>N(6)-methyl-L-lysyl-[protein] + S-adenosyl-L-methionine = N(6),N(6)-dimethyl-L-lysyl-[protein] + S-adenosyl-L-homocysteine + H(+)</text>
        <dbReference type="Rhea" id="RHEA:54196"/>
        <dbReference type="Rhea" id="RHEA-COMP:13053"/>
        <dbReference type="Rhea" id="RHEA-COMP:13827"/>
        <dbReference type="ChEBI" id="CHEBI:15378"/>
        <dbReference type="ChEBI" id="CHEBI:57856"/>
        <dbReference type="ChEBI" id="CHEBI:59789"/>
        <dbReference type="ChEBI" id="CHEBI:61929"/>
        <dbReference type="ChEBI" id="CHEBI:61976"/>
    </reaction>
    <physiologicalReaction direction="left-to-right" evidence="12">
        <dbReference type="Rhea" id="RHEA:54197"/>
    </physiologicalReaction>
</comment>
<dbReference type="Ensembl" id="ENSCAFT00030008668.1">
    <property type="protein sequence ID" value="ENSCAFP00030007621.1"/>
    <property type="gene ID" value="ENSCAFG00030004721.1"/>
</dbReference>
<comment type="catalytic activity">
    <reaction evidence="10">
        <text>L-lysyl-[protein] + S-adenosyl-L-methionine = N(6)-methyl-L-lysyl-[protein] + S-adenosyl-L-homocysteine + H(+)</text>
        <dbReference type="Rhea" id="RHEA:51736"/>
        <dbReference type="Rhea" id="RHEA-COMP:9752"/>
        <dbReference type="Rhea" id="RHEA-COMP:13053"/>
        <dbReference type="ChEBI" id="CHEBI:15378"/>
        <dbReference type="ChEBI" id="CHEBI:29969"/>
        <dbReference type="ChEBI" id="CHEBI:57856"/>
        <dbReference type="ChEBI" id="CHEBI:59789"/>
        <dbReference type="ChEBI" id="CHEBI:61929"/>
    </reaction>
    <physiologicalReaction direction="left-to-right" evidence="10">
        <dbReference type="Rhea" id="RHEA:51737"/>
    </physiologicalReaction>
</comment>
<dbReference type="AlphaFoldDB" id="A0A8C0TRP4"/>
<dbReference type="Proteomes" id="UP000694429">
    <property type="component" value="Chromosome 22"/>
</dbReference>
<dbReference type="InterPro" id="IPR029063">
    <property type="entry name" value="SAM-dependent_MTases_sf"/>
</dbReference>
<dbReference type="GO" id="GO:0016279">
    <property type="term" value="F:protein-lysine N-methyltransferase activity"/>
    <property type="evidence" value="ECO:0007669"/>
    <property type="project" value="UniProtKB-ARBA"/>
</dbReference>
<evidence type="ECO:0000256" key="8">
    <source>
        <dbReference type="ARBA" id="ARBA00023242"/>
    </source>
</evidence>
<protein>
    <recommendedName>
        <fullName evidence="15">Protein-lysine methyltransferase METTL21C</fullName>
    </recommendedName>
    <alternativeName>
        <fullName evidence="16">Methyltransferase-like protein 21C</fullName>
    </alternativeName>
</protein>
<evidence type="ECO:0000256" key="15">
    <source>
        <dbReference type="ARBA" id="ARBA00072724"/>
    </source>
</evidence>
<evidence type="ECO:0000313" key="20">
    <source>
        <dbReference type="Proteomes" id="UP000694542"/>
    </source>
</evidence>
<organism evidence="19 20">
    <name type="scientific">Canis lupus familiaris</name>
    <name type="common">Dog</name>
    <name type="synonym">Canis familiaris</name>
    <dbReference type="NCBI Taxonomy" id="9615"/>
    <lineage>
        <taxon>Eukaryota</taxon>
        <taxon>Metazoa</taxon>
        <taxon>Chordata</taxon>
        <taxon>Craniata</taxon>
        <taxon>Vertebrata</taxon>
        <taxon>Euteleostomi</taxon>
        <taxon>Mammalia</taxon>
        <taxon>Eutheria</taxon>
        <taxon>Laurasiatheria</taxon>
        <taxon>Carnivora</taxon>
        <taxon>Caniformia</taxon>
        <taxon>Canidae</taxon>
        <taxon>Canis</taxon>
    </lineage>
</organism>
<evidence type="ECO:0000256" key="4">
    <source>
        <dbReference type="ARBA" id="ARBA00022603"/>
    </source>
</evidence>
<comment type="subunit">
    <text evidence="14">Interacts with members of the heat shock protein 70 families; these proteins may possibly be methylation substrates for the enzyme.</text>
</comment>
<dbReference type="Gene3D" id="3.40.50.150">
    <property type="entry name" value="Vaccinia Virus protein VP39"/>
    <property type="match status" value="1"/>
</dbReference>
<evidence type="ECO:0000256" key="11">
    <source>
        <dbReference type="ARBA" id="ARBA00052410"/>
    </source>
</evidence>
<evidence type="ECO:0000256" key="1">
    <source>
        <dbReference type="ARBA" id="ARBA00004123"/>
    </source>
</evidence>
<comment type="function">
    <text evidence="13">Protein-lysine N-methyltransferase using S-adenosyl-L-methionine as methyl donor. Mono-di and trimethylates 'Lys-943' of AARS1.</text>
</comment>
<evidence type="ECO:0000256" key="10">
    <source>
        <dbReference type="ARBA" id="ARBA00047738"/>
    </source>
</evidence>
<dbReference type="PANTHER" id="PTHR14614:SF13">
    <property type="entry name" value="PROTEIN-LYSINE METHYLTRANSFERASE METTL21C"/>
    <property type="match status" value="1"/>
</dbReference>
<evidence type="ECO:0000256" key="5">
    <source>
        <dbReference type="ARBA" id="ARBA00022679"/>
    </source>
</evidence>
<dbReference type="OrthoDB" id="413520at2759"/>
<comment type="subcellular location">
    <subcellularLocation>
        <location evidence="2">Cytoplasm</location>
    </subcellularLocation>
    <subcellularLocation>
        <location evidence="1">Nucleus</location>
    </subcellularLocation>
</comment>
<accession>A0A8C0TRP4</accession>
<dbReference type="Pfam" id="PF10294">
    <property type="entry name" value="Methyltransf_16"/>
    <property type="match status" value="1"/>
</dbReference>
<dbReference type="GO" id="GO:0005737">
    <property type="term" value="C:cytoplasm"/>
    <property type="evidence" value="ECO:0007669"/>
    <property type="project" value="UniProtKB-SubCell"/>
</dbReference>
<evidence type="ECO:0000313" key="19">
    <source>
        <dbReference type="Ensembl" id="ENSCAFP00040040620.1"/>
    </source>
</evidence>
<comment type="similarity">
    <text evidence="9">Belongs to the methyltransferase superfamily. METTL21 family.</text>
</comment>
<dbReference type="InterPro" id="IPR019410">
    <property type="entry name" value="Methyltransf_16"/>
</dbReference>
<keyword evidence="7" id="KW-0007">Acetylation</keyword>
<dbReference type="CDD" id="cd02440">
    <property type="entry name" value="AdoMet_MTases"/>
    <property type="match status" value="1"/>
</dbReference>
<evidence type="ECO:0000256" key="6">
    <source>
        <dbReference type="ARBA" id="ARBA00022691"/>
    </source>
</evidence>
<dbReference type="GO" id="GO:0032259">
    <property type="term" value="P:methylation"/>
    <property type="evidence" value="ECO:0007669"/>
    <property type="project" value="UniProtKB-KW"/>
</dbReference>
<evidence type="ECO:0000256" key="2">
    <source>
        <dbReference type="ARBA" id="ARBA00004496"/>
    </source>
</evidence>
<name>A0A8C0TRP4_CANLF</name>
<reference evidence="19" key="1">
    <citation type="submission" date="2018-10" db="EMBL/GenBank/DDBJ databases">
        <title>De novo assembly of a Great Dane genome.</title>
        <authorList>
            <person name="Kidd J.M."/>
            <person name="Pendleton A.L."/>
            <person name="Shen F."/>
            <person name="Emery S."/>
        </authorList>
    </citation>
    <scope>NUCLEOTIDE SEQUENCE [LARGE SCALE GENOMIC DNA]</scope>
    <source>
        <strain evidence="19">Great Dane</strain>
    </source>
</reference>
<evidence type="ECO:0000256" key="3">
    <source>
        <dbReference type="ARBA" id="ARBA00022490"/>
    </source>
</evidence>
<sequence>MFSCLLPVESCVLSGCWKQSPGQSTAGTSPPFGHSRLANEHRESLQVCSKPQPPQPPLLFKAKCVYISNSIMAAGYQRGEPLFCWRHFLDLLRVQIYIRHCGFKGAQTSHISSATEAAAGMDVCLSPEQQPGRLREAPCTPDGCLEPAVEGSLQEDGTGGHPGDSNEIEPSLHSLQKFVPTDYASYTQEQYLFAGTKIVIQESIESYGAVVWPGAMALCQYLEEHTEELNLQDAKILEIGAGPGLVSIVASILGAQVTATDLPDVLGNLQYNLLKNTVKRTAHLPEVRELVWGESLEQHFPKSTFHYDYVLASDVVYHHYFLDKLLTTMVYLCQPGTVLLWANKFRFSTDYEFLDKFKQVFDTTLLAEFPESSVKVFKGILKWD</sequence>
<keyword evidence="8" id="KW-0539">Nucleus</keyword>
<evidence type="ECO:0000256" key="14">
    <source>
        <dbReference type="ARBA" id="ARBA00064070"/>
    </source>
</evidence>
<keyword evidence="5" id="KW-0808">Transferase</keyword>
<dbReference type="SUPFAM" id="SSF53335">
    <property type="entry name" value="S-adenosyl-L-methionine-dependent methyltransferases"/>
    <property type="match status" value="1"/>
</dbReference>
<evidence type="ECO:0000256" key="9">
    <source>
        <dbReference type="ARBA" id="ARBA00038029"/>
    </source>
</evidence>
<feature type="region of interest" description="Disordered" evidence="17">
    <location>
        <begin position="148"/>
        <end position="169"/>
    </location>
</feature>
<dbReference type="Ensembl" id="ENSCAFT00040046547.1">
    <property type="protein sequence ID" value="ENSCAFP00040040620.1"/>
    <property type="gene ID" value="ENSCAFG00040024981.1"/>
</dbReference>
<evidence type="ECO:0000256" key="17">
    <source>
        <dbReference type="SAM" id="MobiDB-lite"/>
    </source>
</evidence>
<proteinExistence type="inferred from homology"/>
<dbReference type="GO" id="GO:0005634">
    <property type="term" value="C:nucleus"/>
    <property type="evidence" value="ECO:0007669"/>
    <property type="project" value="UniProtKB-SubCell"/>
</dbReference>
<evidence type="ECO:0000313" key="18">
    <source>
        <dbReference type="Ensembl" id="ENSCAFP00030007621.1"/>
    </source>
</evidence>
<keyword evidence="6" id="KW-0949">S-adenosyl-L-methionine</keyword>
<evidence type="ECO:0000256" key="13">
    <source>
        <dbReference type="ARBA" id="ARBA00054678"/>
    </source>
</evidence>
<evidence type="ECO:0000256" key="12">
    <source>
        <dbReference type="ARBA" id="ARBA00052988"/>
    </source>
</evidence>
<dbReference type="PANTHER" id="PTHR14614">
    <property type="entry name" value="HEPATOCELLULAR CARCINOMA-ASSOCIATED ANTIGEN"/>
    <property type="match status" value="1"/>
</dbReference>
<keyword evidence="3" id="KW-0963">Cytoplasm</keyword>
<reference evidence="19" key="3">
    <citation type="submission" date="2025-05" db="UniProtKB">
        <authorList>
            <consortium name="Ensembl"/>
        </authorList>
    </citation>
    <scope>IDENTIFICATION</scope>
</reference>
<evidence type="ECO:0000256" key="7">
    <source>
        <dbReference type="ARBA" id="ARBA00022990"/>
    </source>
</evidence>
<dbReference type="Proteomes" id="UP000694542">
    <property type="component" value="Chromosome 22"/>
</dbReference>
<evidence type="ECO:0000256" key="16">
    <source>
        <dbReference type="ARBA" id="ARBA00075941"/>
    </source>
</evidence>
<reference evidence="18" key="2">
    <citation type="submission" date="2019-03" db="EMBL/GenBank/DDBJ databases">
        <authorList>
            <person name="Warren W.C."/>
            <person name="Johnson G.S."/>
        </authorList>
    </citation>
    <scope>NUCLEOTIDE SEQUENCE [LARGE SCALE GENOMIC DNA]</scope>
    <source>
        <strain evidence="18">Basenji</strain>
    </source>
</reference>
<comment type="catalytic activity">
    <reaction evidence="11">
        <text>N(6),N(6)-dimethyl-L-lysyl-[protein] + S-adenosyl-L-methionine = N(6),N(6),N(6)-trimethyl-L-lysyl-[protein] + S-adenosyl-L-homocysteine + H(+)</text>
        <dbReference type="Rhea" id="RHEA:54200"/>
        <dbReference type="Rhea" id="RHEA-COMP:13826"/>
        <dbReference type="Rhea" id="RHEA-COMP:13827"/>
        <dbReference type="ChEBI" id="CHEBI:15378"/>
        <dbReference type="ChEBI" id="CHEBI:57856"/>
        <dbReference type="ChEBI" id="CHEBI:59789"/>
        <dbReference type="ChEBI" id="CHEBI:61961"/>
        <dbReference type="ChEBI" id="CHEBI:61976"/>
    </reaction>
</comment>
<dbReference type="FunFam" id="3.40.50.150:FF:000188">
    <property type="entry name" value="Protein-lysine methyltransferase METTL21C"/>
    <property type="match status" value="1"/>
</dbReference>